<keyword evidence="1" id="KW-0813">Transport</keyword>
<dbReference type="InterPro" id="IPR027417">
    <property type="entry name" value="P-loop_NTPase"/>
</dbReference>
<dbReference type="GO" id="GO:0016887">
    <property type="term" value="F:ATP hydrolysis activity"/>
    <property type="evidence" value="ECO:0007669"/>
    <property type="project" value="InterPro"/>
</dbReference>
<sequence length="227" mass="24464">MVPMQIEIVDIHKTFTSSRGVQQVLRGISFSLEAGKIAALTGCSGSGKTTLLHCIGGIETPDSGSVVCFSHQITAMSAVERSRFMRKDLGVVFQKGNLLAYLTVAENIAFPLKLNRVGKKESASRIDELLEQVGLSDAKNAMPHELSGGELQRASIARALAHKPKLLLADEPTASLDSVTGREVVNLISSLSYEQKCTTIFSTHDMEIINIADNIFQLHDGKLVAAT</sequence>
<reference evidence="5 6" key="1">
    <citation type="submission" date="2016-11" db="EMBL/GenBank/DDBJ databases">
        <authorList>
            <person name="Varghese N."/>
            <person name="Submissions S."/>
        </authorList>
    </citation>
    <scope>NUCLEOTIDE SEQUENCE [LARGE SCALE GENOMIC DNA]</scope>
    <source>
        <strain evidence="5 6">DSM 17919</strain>
    </source>
</reference>
<dbReference type="AlphaFoldDB" id="A0A8G2C8J8"/>
<dbReference type="InterPro" id="IPR003593">
    <property type="entry name" value="AAA+_ATPase"/>
</dbReference>
<evidence type="ECO:0000256" key="3">
    <source>
        <dbReference type="ARBA" id="ARBA00022840"/>
    </source>
</evidence>
<evidence type="ECO:0000256" key="1">
    <source>
        <dbReference type="ARBA" id="ARBA00022448"/>
    </source>
</evidence>
<dbReference type="InterPro" id="IPR003439">
    <property type="entry name" value="ABC_transporter-like_ATP-bd"/>
</dbReference>
<dbReference type="PROSITE" id="PS50893">
    <property type="entry name" value="ABC_TRANSPORTER_2"/>
    <property type="match status" value="1"/>
</dbReference>
<dbReference type="InterPro" id="IPR017911">
    <property type="entry name" value="MacB-like_ATP-bd"/>
</dbReference>
<evidence type="ECO:0000259" key="4">
    <source>
        <dbReference type="PROSITE" id="PS50893"/>
    </source>
</evidence>
<proteinExistence type="predicted"/>
<feature type="domain" description="ABC transporter" evidence="4">
    <location>
        <begin position="6"/>
        <end position="227"/>
    </location>
</feature>
<dbReference type="Pfam" id="PF00005">
    <property type="entry name" value="ABC_tran"/>
    <property type="match status" value="1"/>
</dbReference>
<dbReference type="PANTHER" id="PTHR24220">
    <property type="entry name" value="IMPORT ATP-BINDING PROTEIN"/>
    <property type="match status" value="1"/>
</dbReference>
<dbReference type="PANTHER" id="PTHR24220:SF659">
    <property type="entry name" value="TRANSPORTER, PUTATIVE-RELATED"/>
    <property type="match status" value="1"/>
</dbReference>
<dbReference type="Proteomes" id="UP000184001">
    <property type="component" value="Unassembled WGS sequence"/>
</dbReference>
<dbReference type="RefSeq" id="WP_020002241.1">
    <property type="nucleotide sequence ID" value="NZ_CP192219.1"/>
</dbReference>
<accession>A0A8G2C8J8</accession>
<keyword evidence="2" id="KW-0547">Nucleotide-binding</keyword>
<dbReference type="Gene3D" id="3.40.50.300">
    <property type="entry name" value="P-loop containing nucleotide triphosphate hydrolases"/>
    <property type="match status" value="1"/>
</dbReference>
<dbReference type="EMBL" id="FQZR01000002">
    <property type="protein sequence ID" value="SHI82781.1"/>
    <property type="molecule type" value="Genomic_DNA"/>
</dbReference>
<dbReference type="GO" id="GO:0005524">
    <property type="term" value="F:ATP binding"/>
    <property type="evidence" value="ECO:0007669"/>
    <property type="project" value="UniProtKB-KW"/>
</dbReference>
<gene>
    <name evidence="5" type="ORF">SAMN05660830_01125</name>
</gene>
<dbReference type="InterPro" id="IPR015854">
    <property type="entry name" value="ABC_transpr_LolD-like"/>
</dbReference>
<dbReference type="SMART" id="SM00382">
    <property type="entry name" value="AAA"/>
    <property type="match status" value="1"/>
</dbReference>
<comment type="caution">
    <text evidence="5">The sequence shown here is derived from an EMBL/GenBank/DDBJ whole genome shotgun (WGS) entry which is preliminary data.</text>
</comment>
<protein>
    <submittedName>
        <fullName evidence="5">Putative ABC transport system ATP-binding protein</fullName>
    </submittedName>
</protein>
<organism evidence="5 6">
    <name type="scientific">Halodesulfovibrio aestuarii</name>
    <dbReference type="NCBI Taxonomy" id="126333"/>
    <lineage>
        <taxon>Bacteria</taxon>
        <taxon>Pseudomonadati</taxon>
        <taxon>Thermodesulfobacteriota</taxon>
        <taxon>Desulfovibrionia</taxon>
        <taxon>Desulfovibrionales</taxon>
        <taxon>Desulfovibrionaceae</taxon>
        <taxon>Halodesulfovibrio</taxon>
    </lineage>
</organism>
<keyword evidence="3 5" id="KW-0067">ATP-binding</keyword>
<evidence type="ECO:0000313" key="5">
    <source>
        <dbReference type="EMBL" id="SHI82781.1"/>
    </source>
</evidence>
<dbReference type="PROSITE" id="PS00211">
    <property type="entry name" value="ABC_TRANSPORTER_1"/>
    <property type="match status" value="1"/>
</dbReference>
<dbReference type="InterPro" id="IPR017871">
    <property type="entry name" value="ABC_transporter-like_CS"/>
</dbReference>
<evidence type="ECO:0000256" key="2">
    <source>
        <dbReference type="ARBA" id="ARBA00022741"/>
    </source>
</evidence>
<dbReference type="SUPFAM" id="SSF52540">
    <property type="entry name" value="P-loop containing nucleoside triphosphate hydrolases"/>
    <property type="match status" value="1"/>
</dbReference>
<dbReference type="GO" id="GO:0005886">
    <property type="term" value="C:plasma membrane"/>
    <property type="evidence" value="ECO:0007669"/>
    <property type="project" value="TreeGrafter"/>
</dbReference>
<name>A0A8G2C8J8_9BACT</name>
<evidence type="ECO:0000313" key="6">
    <source>
        <dbReference type="Proteomes" id="UP000184001"/>
    </source>
</evidence>
<dbReference type="GO" id="GO:0022857">
    <property type="term" value="F:transmembrane transporter activity"/>
    <property type="evidence" value="ECO:0007669"/>
    <property type="project" value="TreeGrafter"/>
</dbReference>
<dbReference type="CDD" id="cd03255">
    <property type="entry name" value="ABC_MJ0796_LolCDE_FtsE"/>
    <property type="match status" value="1"/>
</dbReference>